<dbReference type="EMBL" id="JAVXUP010001387">
    <property type="protein sequence ID" value="KAK3012314.1"/>
    <property type="molecule type" value="Genomic_DNA"/>
</dbReference>
<evidence type="ECO:0000259" key="2">
    <source>
        <dbReference type="PROSITE" id="PS50158"/>
    </source>
</evidence>
<dbReference type="PANTHER" id="PTHR47592">
    <property type="entry name" value="PBF68 PROTEIN"/>
    <property type="match status" value="1"/>
</dbReference>
<keyword evidence="1" id="KW-0479">Metal-binding</keyword>
<reference evidence="3" key="1">
    <citation type="submission" date="2022-12" db="EMBL/GenBank/DDBJ databases">
        <title>Draft genome assemblies for two species of Escallonia (Escalloniales).</title>
        <authorList>
            <person name="Chanderbali A."/>
            <person name="Dervinis C."/>
            <person name="Anghel I."/>
            <person name="Soltis D."/>
            <person name="Soltis P."/>
            <person name="Zapata F."/>
        </authorList>
    </citation>
    <scope>NUCLEOTIDE SEQUENCE</scope>
    <source>
        <strain evidence="3">UCBG64.0493</strain>
        <tissue evidence="3">Leaf</tissue>
    </source>
</reference>
<evidence type="ECO:0000313" key="3">
    <source>
        <dbReference type="EMBL" id="KAK3012314.1"/>
    </source>
</evidence>
<keyword evidence="1" id="KW-0863">Zinc-finger</keyword>
<dbReference type="GO" id="GO:0008270">
    <property type="term" value="F:zinc ion binding"/>
    <property type="evidence" value="ECO:0007669"/>
    <property type="project" value="UniProtKB-KW"/>
</dbReference>
<keyword evidence="1" id="KW-0862">Zinc</keyword>
<feature type="domain" description="CCHC-type" evidence="2">
    <location>
        <begin position="60"/>
        <end position="74"/>
    </location>
</feature>
<dbReference type="SUPFAM" id="SSF57756">
    <property type="entry name" value="Retrovirus zinc finger-like domains"/>
    <property type="match status" value="1"/>
</dbReference>
<dbReference type="InterPro" id="IPR001878">
    <property type="entry name" value="Znf_CCHC"/>
</dbReference>
<evidence type="ECO:0000313" key="4">
    <source>
        <dbReference type="Proteomes" id="UP001188597"/>
    </source>
</evidence>
<dbReference type="InterPro" id="IPR036875">
    <property type="entry name" value="Znf_CCHC_sf"/>
</dbReference>
<name>A0AA89APV3_9ASTE</name>
<organism evidence="3 4">
    <name type="scientific">Escallonia herrerae</name>
    <dbReference type="NCBI Taxonomy" id="1293975"/>
    <lineage>
        <taxon>Eukaryota</taxon>
        <taxon>Viridiplantae</taxon>
        <taxon>Streptophyta</taxon>
        <taxon>Embryophyta</taxon>
        <taxon>Tracheophyta</taxon>
        <taxon>Spermatophyta</taxon>
        <taxon>Magnoliopsida</taxon>
        <taxon>eudicotyledons</taxon>
        <taxon>Gunneridae</taxon>
        <taxon>Pentapetalae</taxon>
        <taxon>asterids</taxon>
        <taxon>campanulids</taxon>
        <taxon>Escalloniales</taxon>
        <taxon>Escalloniaceae</taxon>
        <taxon>Escallonia</taxon>
    </lineage>
</organism>
<evidence type="ECO:0000256" key="1">
    <source>
        <dbReference type="PROSITE-ProRule" id="PRU00047"/>
    </source>
</evidence>
<protein>
    <recommendedName>
        <fullName evidence="2">CCHC-type domain-containing protein</fullName>
    </recommendedName>
</protein>
<gene>
    <name evidence="3" type="ORF">RJ639_012614</name>
</gene>
<dbReference type="Proteomes" id="UP001188597">
    <property type="component" value="Unassembled WGS sequence"/>
</dbReference>
<keyword evidence="4" id="KW-1185">Reference proteome</keyword>
<dbReference type="PROSITE" id="PS50158">
    <property type="entry name" value="ZF_CCHC"/>
    <property type="match status" value="1"/>
</dbReference>
<accession>A0AA89APV3</accession>
<sequence length="213" mass="24011">MKTTLKFPKASNKGSEQLLVVLNNKRLFEAESSPTILSQKRVPVWLKSVPGISFKLNSNCYTCGKPGHHRNDCPHNKDGNDKQFKKGPRDIVCVVSESLLADCNSRSWWVDSASSRHVAKTRENFVEMKDVKAGDHKIYMGNNMYCNVLDVGTVKIPLPGQNNLILTDVLYAPNMRRNLLSVPRMDKKGFELHFRSSKVSIGKHGVEAEMIIR</sequence>
<proteinExistence type="predicted"/>
<dbReference type="SMART" id="SM00343">
    <property type="entry name" value="ZnF_C2HC"/>
    <property type="match status" value="1"/>
</dbReference>
<dbReference type="InterPro" id="IPR054722">
    <property type="entry name" value="PolX-like_BBD"/>
</dbReference>
<comment type="caution">
    <text evidence="3">The sequence shown here is derived from an EMBL/GenBank/DDBJ whole genome shotgun (WGS) entry which is preliminary data.</text>
</comment>
<dbReference type="Pfam" id="PF00098">
    <property type="entry name" value="zf-CCHC"/>
    <property type="match status" value="1"/>
</dbReference>
<dbReference type="PANTHER" id="PTHR47592:SF24">
    <property type="entry name" value="BNACNNG30200D PROTEIN"/>
    <property type="match status" value="1"/>
</dbReference>
<dbReference type="AlphaFoldDB" id="A0AA89APV3"/>
<dbReference type="Pfam" id="PF22936">
    <property type="entry name" value="Pol_BBD"/>
    <property type="match status" value="1"/>
</dbReference>
<dbReference type="GO" id="GO:0003676">
    <property type="term" value="F:nucleic acid binding"/>
    <property type="evidence" value="ECO:0007669"/>
    <property type="project" value="InterPro"/>
</dbReference>
<dbReference type="Gene3D" id="4.10.60.10">
    <property type="entry name" value="Zinc finger, CCHC-type"/>
    <property type="match status" value="1"/>
</dbReference>